<evidence type="ECO:0000313" key="18">
    <source>
        <dbReference type="EMBL" id="KAJ1923735.1"/>
    </source>
</evidence>
<feature type="region of interest" description="Disordered" evidence="16">
    <location>
        <begin position="1"/>
        <end position="164"/>
    </location>
</feature>
<dbReference type="SUPFAM" id="SSF117018">
    <property type="entry name" value="ATP-dependent DNA ligase DNA-binding domain"/>
    <property type="match status" value="1"/>
</dbReference>
<dbReference type="GO" id="GO:0006281">
    <property type="term" value="P:DNA repair"/>
    <property type="evidence" value="ECO:0007669"/>
    <property type="project" value="UniProtKB-KW"/>
</dbReference>
<dbReference type="GO" id="GO:0003677">
    <property type="term" value="F:DNA binding"/>
    <property type="evidence" value="ECO:0007669"/>
    <property type="project" value="InterPro"/>
</dbReference>
<comment type="caution">
    <text evidence="18">The sequence shown here is derived from an EMBL/GenBank/DDBJ whole genome shotgun (WGS) entry which is preliminary data.</text>
</comment>
<dbReference type="InterPro" id="IPR012310">
    <property type="entry name" value="DNA_ligase_ATP-dep_cent"/>
</dbReference>
<dbReference type="CDD" id="cd07969">
    <property type="entry name" value="OBF_DNA_ligase_I"/>
    <property type="match status" value="1"/>
</dbReference>
<evidence type="ECO:0000256" key="1">
    <source>
        <dbReference type="ARBA" id="ARBA00004123"/>
    </source>
</evidence>
<evidence type="ECO:0000256" key="14">
    <source>
        <dbReference type="RuleBase" id="RU000617"/>
    </source>
</evidence>
<feature type="compositionally biased region" description="Basic residues" evidence="16">
    <location>
        <begin position="68"/>
        <end position="80"/>
    </location>
</feature>
<comment type="catalytic activity">
    <reaction evidence="13 14">
        <text>ATP + (deoxyribonucleotide)n-3'-hydroxyl + 5'-phospho-(deoxyribonucleotide)m = (deoxyribonucleotide)n+m + AMP + diphosphate.</text>
        <dbReference type="EC" id="6.5.1.1"/>
    </reaction>
</comment>
<dbReference type="GO" id="GO:0005634">
    <property type="term" value="C:nucleus"/>
    <property type="evidence" value="ECO:0007669"/>
    <property type="project" value="UniProtKB-SubCell"/>
</dbReference>
<evidence type="ECO:0000256" key="5">
    <source>
        <dbReference type="ARBA" id="ARBA00022705"/>
    </source>
</evidence>
<evidence type="ECO:0000313" key="19">
    <source>
        <dbReference type="Proteomes" id="UP001150569"/>
    </source>
</evidence>
<dbReference type="PROSITE" id="PS00697">
    <property type="entry name" value="DNA_LIGASE_A1"/>
    <property type="match status" value="1"/>
</dbReference>
<keyword evidence="6 14" id="KW-0547">Nucleotide-binding</keyword>
<evidence type="ECO:0000256" key="11">
    <source>
        <dbReference type="ARBA" id="ARBA00023242"/>
    </source>
</evidence>
<dbReference type="InterPro" id="IPR012308">
    <property type="entry name" value="DNA_ligase_ATP-dep_N"/>
</dbReference>
<evidence type="ECO:0000256" key="3">
    <source>
        <dbReference type="ARBA" id="ARBA00022598"/>
    </source>
</evidence>
<keyword evidence="4" id="KW-0132">Cell division</keyword>
<dbReference type="InterPro" id="IPR000977">
    <property type="entry name" value="DNA_ligase_ATP-dep"/>
</dbReference>
<name>A0A9W8AE82_9FUNG</name>
<dbReference type="AlphaFoldDB" id="A0A9W8AE82"/>
<keyword evidence="5" id="KW-0235">DNA replication</keyword>
<evidence type="ECO:0000256" key="8">
    <source>
        <dbReference type="ARBA" id="ARBA00022840"/>
    </source>
</evidence>
<keyword evidence="9 14" id="KW-0233">DNA recombination</keyword>
<evidence type="ECO:0000256" key="7">
    <source>
        <dbReference type="ARBA" id="ARBA00022763"/>
    </source>
</evidence>
<dbReference type="InterPro" id="IPR050191">
    <property type="entry name" value="ATP-dep_DNA_ligase"/>
</dbReference>
<feature type="compositionally biased region" description="Basic and acidic residues" evidence="16">
    <location>
        <begin position="118"/>
        <end position="128"/>
    </location>
</feature>
<dbReference type="OrthoDB" id="206088at2759"/>
<comment type="similarity">
    <text evidence="2 15">Belongs to the ATP-dependent DNA ligase family.</text>
</comment>
<dbReference type="EMBL" id="JANBPT010000315">
    <property type="protein sequence ID" value="KAJ1923735.1"/>
    <property type="molecule type" value="Genomic_DNA"/>
</dbReference>
<sequence length="881" mass="96616">MSNRKDLLASFFAPRKAKPAPAQDVSPAASGVSPLEKMAAAAVKTQDRPSGKSGDHSDTSDGSAAPSRSRRRRSQKRHRREVSSSASETEGDDAAKPKSITSPVASPRQQSKTQQPAVERESASDSEVKVAAGLTATTEDRSKPVKPSQPKSKKAKRTGSPVKAEQTIDAVSAIVASAQTLSTTKPKAKKLTAAAAAKKAAEAAAMAAPPEVVQRFTELVQTEVPYAALCYMFEQVEATTKRLLIIDILTHFFRRVITHAPQDLVQCVYLCINRLCPEYEGLELGVGESLLFKAVAEATGRPVAKVKADVTLRGDIGQVAMLSRSTQRTMLGVQRGLKVATVFKTLRQIATTSGQSSMKLKVDKIKGLLASCQGAEAKYLMRSLEGKLRIGLAEQTVLTALAYAFVLHHHHSTDGDLALKVEASGSDSDADPDETISRRITGVVAPETLQSAAETVKAVYNELPSYDVLIPALLKRGVDHVHEVCKLTAGIPVKPMLAHPTKAISEVLDRFEGHTFTCEYKYDGERAQLHRLPDGRTMVFSRNSEDMTAKYPDLVVKLNHAVAAANQQNAAATEGIAPTTSFILDAEAVAWDSAERKILPFQVLSTRKRKDVREEDITVKVCIFAFDLIYLNGRSLLRESLAERRRLLYQYFAHVDGEFSFAKALVATDVEAIQTFLDESIRDNCEGLMVKTLDGDEATYEPSRRSRNWLKVKKDYINGIGDSLDLVVVGAYPGRGKRTGVYGGFLLACYNSDSEQYETICKIGTGFSEADLESHHDQLKQHIISKPRSYYDYAESAEPEVWFDPKVVWEVKAADLSISPVYRAGVGKVDSNKGISLRFPRFIRIRDDKSPEDATTSDQVAQMYRDQKLHTAADERLDDDY</sequence>
<keyword evidence="7 14" id="KW-0227">DNA damage</keyword>
<evidence type="ECO:0000256" key="6">
    <source>
        <dbReference type="ARBA" id="ARBA00022741"/>
    </source>
</evidence>
<dbReference type="EC" id="6.5.1.1" evidence="14"/>
<feature type="domain" description="ATP-dependent DNA ligase family profile" evidence="17">
    <location>
        <begin position="614"/>
        <end position="751"/>
    </location>
</feature>
<evidence type="ECO:0000256" key="13">
    <source>
        <dbReference type="ARBA" id="ARBA00034003"/>
    </source>
</evidence>
<dbReference type="FunFam" id="3.30.470.30:FF:000002">
    <property type="entry name" value="DNA ligase"/>
    <property type="match status" value="1"/>
</dbReference>
<dbReference type="InterPro" id="IPR016059">
    <property type="entry name" value="DNA_ligase_ATP-dep_CS"/>
</dbReference>
<dbReference type="Pfam" id="PF01068">
    <property type="entry name" value="DNA_ligase_A_M"/>
    <property type="match status" value="1"/>
</dbReference>
<dbReference type="SUPFAM" id="SSF56091">
    <property type="entry name" value="DNA ligase/mRNA capping enzyme, catalytic domain"/>
    <property type="match status" value="1"/>
</dbReference>
<dbReference type="GO" id="GO:1903461">
    <property type="term" value="P:Okazaki fragment processing involved in mitotic DNA replication"/>
    <property type="evidence" value="ECO:0007669"/>
    <property type="project" value="TreeGrafter"/>
</dbReference>
<proteinExistence type="inferred from homology"/>
<evidence type="ECO:0000256" key="10">
    <source>
        <dbReference type="ARBA" id="ARBA00023204"/>
    </source>
</evidence>
<evidence type="ECO:0000256" key="15">
    <source>
        <dbReference type="RuleBase" id="RU004196"/>
    </source>
</evidence>
<keyword evidence="3 14" id="KW-0436">Ligase</keyword>
<dbReference type="GO" id="GO:0051301">
    <property type="term" value="P:cell division"/>
    <property type="evidence" value="ECO:0007669"/>
    <property type="project" value="UniProtKB-KW"/>
</dbReference>
<evidence type="ECO:0000256" key="4">
    <source>
        <dbReference type="ARBA" id="ARBA00022618"/>
    </source>
</evidence>
<dbReference type="Proteomes" id="UP001150569">
    <property type="component" value="Unassembled WGS sequence"/>
</dbReference>
<evidence type="ECO:0000256" key="12">
    <source>
        <dbReference type="ARBA" id="ARBA00023306"/>
    </source>
</evidence>
<dbReference type="PROSITE" id="PS50160">
    <property type="entry name" value="DNA_LIGASE_A3"/>
    <property type="match status" value="1"/>
</dbReference>
<dbReference type="PROSITE" id="PS00333">
    <property type="entry name" value="DNA_LIGASE_A2"/>
    <property type="match status" value="1"/>
</dbReference>
<dbReference type="Pfam" id="PF04679">
    <property type="entry name" value="DNA_ligase_A_C"/>
    <property type="match status" value="1"/>
</dbReference>
<dbReference type="InterPro" id="IPR036599">
    <property type="entry name" value="DNA_ligase_N_sf"/>
</dbReference>
<keyword evidence="12" id="KW-0131">Cell cycle</keyword>
<dbReference type="Gene3D" id="1.10.3260.10">
    <property type="entry name" value="DNA ligase, ATP-dependent, N-terminal domain"/>
    <property type="match status" value="1"/>
</dbReference>
<reference evidence="18" key="1">
    <citation type="submission" date="2022-07" db="EMBL/GenBank/DDBJ databases">
        <title>Phylogenomic reconstructions and comparative analyses of Kickxellomycotina fungi.</title>
        <authorList>
            <person name="Reynolds N.K."/>
            <person name="Stajich J.E."/>
            <person name="Barry K."/>
            <person name="Grigoriev I.V."/>
            <person name="Crous P."/>
            <person name="Smith M.E."/>
        </authorList>
    </citation>
    <scope>NUCLEOTIDE SEQUENCE</scope>
    <source>
        <strain evidence="18">RSA 861</strain>
    </source>
</reference>
<dbReference type="PANTHER" id="PTHR45674">
    <property type="entry name" value="DNA LIGASE 1/3 FAMILY MEMBER"/>
    <property type="match status" value="1"/>
</dbReference>
<feature type="compositionally biased region" description="Low complexity" evidence="16">
    <location>
        <begin position="9"/>
        <end position="22"/>
    </location>
</feature>
<dbReference type="Gene3D" id="3.30.1490.70">
    <property type="match status" value="1"/>
</dbReference>
<dbReference type="GO" id="GO:0003910">
    <property type="term" value="F:DNA ligase (ATP) activity"/>
    <property type="evidence" value="ECO:0007669"/>
    <property type="project" value="UniProtKB-EC"/>
</dbReference>
<dbReference type="GO" id="GO:0005524">
    <property type="term" value="F:ATP binding"/>
    <property type="evidence" value="ECO:0007669"/>
    <property type="project" value="UniProtKB-KW"/>
</dbReference>
<gene>
    <name evidence="18" type="primary">cdc17_1</name>
    <name evidence="18" type="ORF">IWQ60_005684</name>
</gene>
<dbReference type="Gene3D" id="3.30.470.30">
    <property type="entry name" value="DNA ligase/mRNA capping enzyme"/>
    <property type="match status" value="1"/>
</dbReference>
<feature type="compositionally biased region" description="Basic and acidic residues" evidence="16">
    <location>
        <begin position="45"/>
        <end position="59"/>
    </location>
</feature>
<keyword evidence="11" id="KW-0539">Nucleus</keyword>
<evidence type="ECO:0000256" key="9">
    <source>
        <dbReference type="ARBA" id="ARBA00023172"/>
    </source>
</evidence>
<dbReference type="Gene3D" id="2.40.50.140">
    <property type="entry name" value="Nucleic acid-binding proteins"/>
    <property type="match status" value="1"/>
</dbReference>
<keyword evidence="19" id="KW-1185">Reference proteome</keyword>
<dbReference type="FunFam" id="2.40.50.140:FF:000062">
    <property type="entry name" value="DNA ligase"/>
    <property type="match status" value="1"/>
</dbReference>
<organism evidence="18 19">
    <name type="scientific">Tieghemiomyces parasiticus</name>
    <dbReference type="NCBI Taxonomy" id="78921"/>
    <lineage>
        <taxon>Eukaryota</taxon>
        <taxon>Fungi</taxon>
        <taxon>Fungi incertae sedis</taxon>
        <taxon>Zoopagomycota</taxon>
        <taxon>Kickxellomycotina</taxon>
        <taxon>Dimargaritomycetes</taxon>
        <taxon>Dimargaritales</taxon>
        <taxon>Dimargaritaceae</taxon>
        <taxon>Tieghemiomyces</taxon>
    </lineage>
</organism>
<dbReference type="InterPro" id="IPR012309">
    <property type="entry name" value="DNA_ligase_ATP-dep_C"/>
</dbReference>
<dbReference type="FunFam" id="1.10.3260.10:FF:000001">
    <property type="entry name" value="DNA ligase"/>
    <property type="match status" value="1"/>
</dbReference>
<dbReference type="GO" id="GO:0006310">
    <property type="term" value="P:DNA recombination"/>
    <property type="evidence" value="ECO:0007669"/>
    <property type="project" value="UniProtKB-KW"/>
</dbReference>
<dbReference type="Pfam" id="PF04675">
    <property type="entry name" value="DNA_ligase_A_N"/>
    <property type="match status" value="1"/>
</dbReference>
<dbReference type="NCBIfam" id="TIGR00574">
    <property type="entry name" value="dnl1"/>
    <property type="match status" value="1"/>
</dbReference>
<dbReference type="SUPFAM" id="SSF50249">
    <property type="entry name" value="Nucleic acid-binding proteins"/>
    <property type="match status" value="1"/>
</dbReference>
<keyword evidence="10 14" id="KW-0234">DNA repair</keyword>
<evidence type="ECO:0000256" key="2">
    <source>
        <dbReference type="ARBA" id="ARBA00007572"/>
    </source>
</evidence>
<evidence type="ECO:0000259" key="17">
    <source>
        <dbReference type="PROSITE" id="PS50160"/>
    </source>
</evidence>
<comment type="subcellular location">
    <subcellularLocation>
        <location evidence="1">Nucleus</location>
    </subcellularLocation>
</comment>
<accession>A0A9W8AE82</accession>
<dbReference type="GO" id="GO:0005739">
    <property type="term" value="C:mitochondrion"/>
    <property type="evidence" value="ECO:0007669"/>
    <property type="project" value="TreeGrafter"/>
</dbReference>
<dbReference type="InterPro" id="IPR012340">
    <property type="entry name" value="NA-bd_OB-fold"/>
</dbReference>
<feature type="compositionally biased region" description="Polar residues" evidence="16">
    <location>
        <begin position="99"/>
        <end position="116"/>
    </location>
</feature>
<dbReference type="CDD" id="cd07900">
    <property type="entry name" value="Adenylation_DNA_ligase_I_Euk"/>
    <property type="match status" value="1"/>
</dbReference>
<evidence type="ECO:0000256" key="16">
    <source>
        <dbReference type="SAM" id="MobiDB-lite"/>
    </source>
</evidence>
<keyword evidence="8 14" id="KW-0067">ATP-binding</keyword>
<dbReference type="GO" id="GO:0071897">
    <property type="term" value="P:DNA biosynthetic process"/>
    <property type="evidence" value="ECO:0007669"/>
    <property type="project" value="InterPro"/>
</dbReference>
<protein>
    <recommendedName>
        <fullName evidence="14">DNA ligase</fullName>
        <ecNumber evidence="14">6.5.1.1</ecNumber>
    </recommendedName>
</protein>
<dbReference type="PANTHER" id="PTHR45674:SF4">
    <property type="entry name" value="DNA LIGASE 1"/>
    <property type="match status" value="1"/>
</dbReference>